<evidence type="ECO:0000313" key="1">
    <source>
        <dbReference type="EMBL" id="BCS89281.1"/>
    </source>
</evidence>
<sequence length="79" mass="8899">MKYIMFEDFSGADVPIIFPNRINFGEMREQMPYTKAVSAGYISYGPDGFRCHGQSKGLALAARKEDAAIIRDKFEDVES</sequence>
<gene>
    <name evidence="1" type="ORF">PSDVSF_25230</name>
</gene>
<proteinExistence type="predicted"/>
<evidence type="ECO:0000313" key="2">
    <source>
        <dbReference type="Proteomes" id="UP001053296"/>
    </source>
</evidence>
<keyword evidence="2" id="KW-1185">Reference proteome</keyword>
<reference evidence="1" key="1">
    <citation type="journal article" date="2022" name="Arch. Microbiol.">
        <title>Pseudodesulfovibrio sediminis sp. nov., a mesophilic and neutrophilic sulfate-reducing bacterium isolated from sediment of a brackish lake.</title>
        <authorList>
            <person name="Takahashi A."/>
            <person name="Kojima H."/>
            <person name="Watanabe M."/>
            <person name="Fukui M."/>
        </authorList>
    </citation>
    <scope>NUCLEOTIDE SEQUENCE</scope>
    <source>
        <strain evidence="1">SF6</strain>
    </source>
</reference>
<organism evidence="1 2">
    <name type="scientific">Pseudodesulfovibrio sediminis</name>
    <dbReference type="NCBI Taxonomy" id="2810563"/>
    <lineage>
        <taxon>Bacteria</taxon>
        <taxon>Pseudomonadati</taxon>
        <taxon>Thermodesulfobacteriota</taxon>
        <taxon>Desulfovibrionia</taxon>
        <taxon>Desulfovibrionales</taxon>
        <taxon>Desulfovibrionaceae</taxon>
    </lineage>
</organism>
<name>A0ABN6ESD3_9BACT</name>
<dbReference type="RefSeq" id="WP_229591260.1">
    <property type="nucleotide sequence ID" value="NZ_AP024485.1"/>
</dbReference>
<dbReference type="Proteomes" id="UP001053296">
    <property type="component" value="Chromosome"/>
</dbReference>
<accession>A0ABN6ESD3</accession>
<protein>
    <submittedName>
        <fullName evidence="1">Uncharacterized protein</fullName>
    </submittedName>
</protein>
<dbReference type="EMBL" id="AP024485">
    <property type="protein sequence ID" value="BCS89281.1"/>
    <property type="molecule type" value="Genomic_DNA"/>
</dbReference>